<dbReference type="GO" id="GO:0005737">
    <property type="term" value="C:cytoplasm"/>
    <property type="evidence" value="ECO:0007669"/>
    <property type="project" value="TreeGrafter"/>
</dbReference>
<reference evidence="2" key="1">
    <citation type="submission" date="2023-06" db="EMBL/GenBank/DDBJ databases">
        <title>Genome sequence of Methancorpusculaceae sp. Ag1.</title>
        <authorList>
            <person name="Protasov E."/>
            <person name="Platt K."/>
            <person name="Poehlein A."/>
            <person name="Daniel R."/>
            <person name="Brune A."/>
        </authorList>
    </citation>
    <scope>NUCLEOTIDE SEQUENCE</scope>
    <source>
        <strain evidence="2">Ag1</strain>
    </source>
</reference>
<name>A0AAE4MEM5_9EURY</name>
<dbReference type="InterPro" id="IPR002818">
    <property type="entry name" value="DJ-1/PfpI"/>
</dbReference>
<keyword evidence="2" id="KW-0378">Hydrolase</keyword>
<dbReference type="PANTHER" id="PTHR48094:SF12">
    <property type="entry name" value="PARKINSON DISEASE PROTEIN 7 HOMOLOG"/>
    <property type="match status" value="1"/>
</dbReference>
<dbReference type="Pfam" id="PF01965">
    <property type="entry name" value="DJ-1_PfpI"/>
    <property type="match status" value="1"/>
</dbReference>
<dbReference type="GO" id="GO:0008233">
    <property type="term" value="F:peptidase activity"/>
    <property type="evidence" value="ECO:0007669"/>
    <property type="project" value="UniProtKB-KW"/>
</dbReference>
<dbReference type="RefSeq" id="WP_338094966.1">
    <property type="nucleotide sequence ID" value="NZ_JAWDKA010000011.1"/>
</dbReference>
<evidence type="ECO:0000313" key="2">
    <source>
        <dbReference type="EMBL" id="MDV0442542.1"/>
    </source>
</evidence>
<feature type="domain" description="DJ-1/PfpI" evidence="1">
    <location>
        <begin position="1"/>
        <end position="167"/>
    </location>
</feature>
<dbReference type="Proteomes" id="UP001273136">
    <property type="component" value="Unassembled WGS sequence"/>
</dbReference>
<keyword evidence="2" id="KW-0326">Glycosidase</keyword>
<dbReference type="AlphaFoldDB" id="A0AAE4MEM5"/>
<dbReference type="GO" id="GO:0006508">
    <property type="term" value="P:proteolysis"/>
    <property type="evidence" value="ECO:0007669"/>
    <property type="project" value="UniProtKB-KW"/>
</dbReference>
<organism evidence="2 3">
    <name type="scientific">Methanorbis furvi</name>
    <dbReference type="NCBI Taxonomy" id="3028299"/>
    <lineage>
        <taxon>Archaea</taxon>
        <taxon>Methanobacteriati</taxon>
        <taxon>Methanobacteriota</taxon>
        <taxon>Stenosarchaea group</taxon>
        <taxon>Methanomicrobia</taxon>
        <taxon>Methanomicrobiales</taxon>
        <taxon>Methanocorpusculaceae</taxon>
        <taxon>Methanorbis</taxon>
    </lineage>
</organism>
<dbReference type="PANTHER" id="PTHR48094">
    <property type="entry name" value="PROTEIN/NUCLEIC ACID DEGLYCASE DJ-1-RELATED"/>
    <property type="match status" value="1"/>
</dbReference>
<keyword evidence="3" id="KW-1185">Reference proteome</keyword>
<keyword evidence="2" id="KW-0645">Protease</keyword>
<evidence type="ECO:0000313" key="3">
    <source>
        <dbReference type="Proteomes" id="UP001273136"/>
    </source>
</evidence>
<dbReference type="SUPFAM" id="SSF52317">
    <property type="entry name" value="Class I glutamine amidotransferase-like"/>
    <property type="match status" value="1"/>
</dbReference>
<dbReference type="InterPro" id="IPR050325">
    <property type="entry name" value="Prot/Nucl_acid_deglycase"/>
</dbReference>
<dbReference type="EC" id="3.2.-.-" evidence="2"/>
<comment type="caution">
    <text evidence="2">The sequence shown here is derived from an EMBL/GenBank/DDBJ whole genome shotgun (WGS) entry which is preliminary data.</text>
</comment>
<dbReference type="Gene3D" id="3.40.50.880">
    <property type="match status" value="1"/>
</dbReference>
<dbReference type="InterPro" id="IPR029062">
    <property type="entry name" value="Class_I_gatase-like"/>
</dbReference>
<dbReference type="EMBL" id="JAWDKA010000011">
    <property type="protein sequence ID" value="MDV0442542.1"/>
    <property type="molecule type" value="Genomic_DNA"/>
</dbReference>
<evidence type="ECO:0000259" key="1">
    <source>
        <dbReference type="Pfam" id="PF01965"/>
    </source>
</evidence>
<dbReference type="GO" id="GO:0016798">
    <property type="term" value="F:hydrolase activity, acting on glycosyl bonds"/>
    <property type="evidence" value="ECO:0007669"/>
    <property type="project" value="UniProtKB-KW"/>
</dbReference>
<sequence>MKILFAIAPDRFLDQEYTVPKSLFEEKGIACVTASTIKGTCYGMHGEIVETDLSFDDVNIADYDGIVIVGGIGCQDYLWRCEKLIDIVNKLGNAGKVTAGICLAPAIIAEAGLLAGKNATILDTPASRRVMELDKAVIVNEPVVISGKVITARMPQDSKAFAEAVVANL</sequence>
<accession>A0AAE4MEM5</accession>
<protein>
    <submittedName>
        <fullName evidence="2">Cysteine protease YraA</fullName>
        <ecNumber evidence="2">3.2.-.-</ecNumber>
    </submittedName>
</protein>
<proteinExistence type="predicted"/>
<gene>
    <name evidence="2" type="primary">yraA</name>
    <name evidence="2" type="ORF">McpAg1_17890</name>
</gene>